<keyword evidence="6 9" id="KW-0472">Membrane</keyword>
<dbReference type="Gene3D" id="3.40.50.10810">
    <property type="entry name" value="Tandem AAA-ATPase domain"/>
    <property type="match status" value="2"/>
</dbReference>
<dbReference type="SMART" id="SM00490">
    <property type="entry name" value="HELICc"/>
    <property type="match status" value="1"/>
</dbReference>
<feature type="region of interest" description="Disordered" evidence="8">
    <location>
        <begin position="1827"/>
        <end position="1858"/>
    </location>
</feature>
<feature type="region of interest" description="Disordered" evidence="8">
    <location>
        <begin position="194"/>
        <end position="213"/>
    </location>
</feature>
<feature type="repeat" description="RCC1" evidence="7">
    <location>
        <begin position="1228"/>
        <end position="1282"/>
    </location>
</feature>
<feature type="region of interest" description="Disordered" evidence="8">
    <location>
        <begin position="374"/>
        <end position="435"/>
    </location>
</feature>
<organism evidence="12 13">
    <name type="scientific">Elliptochloris bilobata</name>
    <dbReference type="NCBI Taxonomy" id="381761"/>
    <lineage>
        <taxon>Eukaryota</taxon>
        <taxon>Viridiplantae</taxon>
        <taxon>Chlorophyta</taxon>
        <taxon>core chlorophytes</taxon>
        <taxon>Trebouxiophyceae</taxon>
        <taxon>Trebouxiophyceae incertae sedis</taxon>
        <taxon>Elliptochloris clade</taxon>
        <taxon>Elliptochloris</taxon>
    </lineage>
</organism>
<feature type="domain" description="Helicase ATP-binding" evidence="10">
    <location>
        <begin position="283"/>
        <end position="533"/>
    </location>
</feature>
<evidence type="ECO:0000256" key="9">
    <source>
        <dbReference type="SAM" id="Phobius"/>
    </source>
</evidence>
<dbReference type="CDD" id="cd18793">
    <property type="entry name" value="SF2_C_SNF"/>
    <property type="match status" value="1"/>
</dbReference>
<dbReference type="SUPFAM" id="SSF52540">
    <property type="entry name" value="P-loop containing nucleoside triphosphate hydrolases"/>
    <property type="match status" value="2"/>
</dbReference>
<feature type="transmembrane region" description="Helical" evidence="9">
    <location>
        <begin position="1424"/>
        <end position="1441"/>
    </location>
</feature>
<keyword evidence="5 9" id="KW-1133">Transmembrane helix</keyword>
<evidence type="ECO:0008006" key="14">
    <source>
        <dbReference type="Google" id="ProtNLM"/>
    </source>
</evidence>
<evidence type="ECO:0000256" key="8">
    <source>
        <dbReference type="SAM" id="MobiDB-lite"/>
    </source>
</evidence>
<evidence type="ECO:0000256" key="2">
    <source>
        <dbReference type="ARBA" id="ARBA00022692"/>
    </source>
</evidence>
<evidence type="ECO:0000256" key="5">
    <source>
        <dbReference type="ARBA" id="ARBA00022989"/>
    </source>
</evidence>
<keyword evidence="4" id="KW-0378">Hydrolase</keyword>
<dbReference type="PRINTS" id="PR00633">
    <property type="entry name" value="RCCNDNSATION"/>
</dbReference>
<dbReference type="InterPro" id="IPR058923">
    <property type="entry name" value="RCC1-like_dom"/>
</dbReference>
<dbReference type="SUPFAM" id="SSF50985">
    <property type="entry name" value="RCC1/BLIP-II"/>
    <property type="match status" value="1"/>
</dbReference>
<dbReference type="InterPro" id="IPR027417">
    <property type="entry name" value="P-loop_NTPase"/>
</dbReference>
<feature type="compositionally biased region" description="Low complexity" evidence="8">
    <location>
        <begin position="402"/>
        <end position="423"/>
    </location>
</feature>
<evidence type="ECO:0000256" key="1">
    <source>
        <dbReference type="ARBA" id="ARBA00004141"/>
    </source>
</evidence>
<dbReference type="GO" id="GO:0016787">
    <property type="term" value="F:hydrolase activity"/>
    <property type="evidence" value="ECO:0007669"/>
    <property type="project" value="UniProtKB-KW"/>
</dbReference>
<feature type="repeat" description="RCC1" evidence="7">
    <location>
        <begin position="959"/>
        <end position="1010"/>
    </location>
</feature>
<reference evidence="12 13" key="1">
    <citation type="journal article" date="2024" name="Nat. Commun.">
        <title>Phylogenomics reveals the evolutionary origins of lichenization in chlorophyte algae.</title>
        <authorList>
            <person name="Puginier C."/>
            <person name="Libourel C."/>
            <person name="Otte J."/>
            <person name="Skaloud P."/>
            <person name="Haon M."/>
            <person name="Grisel S."/>
            <person name="Petersen M."/>
            <person name="Berrin J.G."/>
            <person name="Delaux P.M."/>
            <person name="Dal Grande F."/>
            <person name="Keller J."/>
        </authorList>
    </citation>
    <scope>NUCLEOTIDE SEQUENCE [LARGE SCALE GENOMIC DNA]</scope>
    <source>
        <strain evidence="12 13">SAG 245.80</strain>
    </source>
</reference>
<dbReference type="PROSITE" id="PS51194">
    <property type="entry name" value="HELICASE_CTER"/>
    <property type="match status" value="1"/>
</dbReference>
<dbReference type="Pfam" id="PF25390">
    <property type="entry name" value="WD40_RLD"/>
    <property type="match status" value="1"/>
</dbReference>
<feature type="transmembrane region" description="Helical" evidence="9">
    <location>
        <begin position="1480"/>
        <end position="1499"/>
    </location>
</feature>
<dbReference type="GO" id="GO:0015743">
    <property type="term" value="P:malate transport"/>
    <property type="evidence" value="ECO:0007669"/>
    <property type="project" value="InterPro"/>
</dbReference>
<evidence type="ECO:0000313" key="13">
    <source>
        <dbReference type="Proteomes" id="UP001445335"/>
    </source>
</evidence>
<proteinExistence type="predicted"/>
<evidence type="ECO:0000259" key="11">
    <source>
        <dbReference type="PROSITE" id="PS51194"/>
    </source>
</evidence>
<dbReference type="EMBL" id="JALJOU010000018">
    <property type="protein sequence ID" value="KAK9838507.1"/>
    <property type="molecule type" value="Genomic_DNA"/>
</dbReference>
<dbReference type="InterPro" id="IPR001650">
    <property type="entry name" value="Helicase_C-like"/>
</dbReference>
<dbReference type="Pfam" id="PF00271">
    <property type="entry name" value="Helicase_C"/>
    <property type="match status" value="1"/>
</dbReference>
<comment type="caution">
    <text evidence="12">The sequence shown here is derived from an EMBL/GenBank/DDBJ whole genome shotgun (WGS) entry which is preliminary data.</text>
</comment>
<dbReference type="Gene3D" id="2.130.10.30">
    <property type="entry name" value="Regulator of chromosome condensation 1/beta-lactamase-inhibitor protein II"/>
    <property type="match status" value="2"/>
</dbReference>
<dbReference type="InterPro" id="IPR049730">
    <property type="entry name" value="SNF2/RAD54-like_C"/>
</dbReference>
<feature type="domain" description="Helicase C-terminal" evidence="11">
    <location>
        <begin position="729"/>
        <end position="899"/>
    </location>
</feature>
<sequence length="1858" mass="196282">MSGTERKLGPANLRTTLSLSRALGPETGGAAGGRMQRLEGLSSSGAGPFSAFRFMGADRAAPEEPGSAQHAHANGARGVAEAGRSAKRARMPPPVRAPPGNPAPSLDTCGSSPELGALARPAKRRMIIDDSEDDATPARRAGAGPVRAVGGLAASDDGGDGGVAACTTPRTGNAGQAAGAPPQGVVDLTLSSGGRSPLRVSDPNPAVPRQPATLVDTSPDAVLRRCERIAADLRSTLGMQEDARYAAVESGGVVSREALVAACGEAVADFKGYQLVGVNFLMLLARAGVGGAILADEMGLGKTAQAIAFLGALRLLDGDAGPHIIVAPASLLENWQRELALWCPSLKVAPYFGAERIDLRNELDDWRRHRYRRDGADAEAGSSREGAESGPEEEDVHDADFRAGAGAADNGGATSPAGSEASGSQGGGDGDVWTEAVTGAGQDAAPFNVLLTCYTLFERDSAEQKLDRQFLKRWRWSHMVLDEAHAVKNRSAARTVRLNRIAAVCRRRLMLTGTPLQNDLEELQNLLAFLLPDVFHADVTAQLADEQDERSMEALAKRMKALLGPFVLRRLKSEVASQLVLKQQRVEQLEMTEVQATLYAEALQSLRSAACSSGLQPSGSEADAAAAAAKIMRKLGKAKAANMFAHMRKIAQHPLLVRRVFSDKQVVAIAKLAYARGLFGEQCSFEQVRKELAEYSDFGLHSFSAAHGKAFVKYLLPVERVQDAAKCRFLARLLPELKAKGSRPLIFSQWTSTLDILEWLLQQLGLPFLRLDGSTAVAERLSLVDQFNDSDKGVFAMLLSTRAGGQGLNLTGADTVVLHDVDFNPAIDRQAEDRCHRLGQTKAVTVHRLVTKGTVDEGIFAMATRKTRLDAAVLDGITASGDGRKAGAAAETLQMGELLQHLLEGNPAEDGQLGVDADQSVMAPKVVEALLGTRFRGREFLRAPLVAGSRNTLAIDSEGQVLSWGWNARGTLGHGHRGNERKPRRLAALSGVTISQVAIGGWHCLALDAGALAAMSLPKYVVACGLVYAWGGNEYGQCGVHWGARDVVEPAPCVPSLRVVQVAAGGMHSCVLTTQGEVWTWGEPWGDFSMQVDRTPRKVPGAVNVAKIVCGAFHNLALNKQGEVLAWGINDFGQLGNGSTFYETSPTQVVGLEGVQTADVEAGGWHSLAITTDGEVFVWGRGEYGRLGLGDRSGSSRLRATLVKAMEGHSVVQGSCGGTHTLVLTAEGRIFTWGRGSFGRLGTGVEKDCYSPVEVFLPGGPERWRVICITAGGRHSMALALPDNGDADGRMLSRRATALGGAVRRAVLALGDSETTDEVLGASEPEVGLDLDDGRDHEEDMDALNDILANQEEHALGGLIDRSSSRALAEDASSTGSGGAAAEATPPHLHLPHWAQALAMVLSRQARRHLHVIFLGFRLEHFRLALQMAVAIAASLPFVYVDRLYTALGSTTFWVVVTVVVALAPNVGSALKRSWQGATGTVLGCALGVAVMSAVGAVVGSGNFTMHPVKTAVWGSVFLSLGGGLLMLQKARFPKLRYACDVALLTYVVVSVPGLRSDDDNTLETVKLAANACIGVGIALVVAGTCAPVRAREALRRCTARLLEQLGDFAFFMLGEFCQEPDAEGRIPGCSGTDASRQCLDDGLAAKYEDALAEGLRLHAEQARVAALLAPARAEWAMPCCGRPDIPVAAYKRVSRAALRALTQMVALVHTLEDGTLRLRLCHQKHSLLEDLRQDVAAAFTALAGIVSGHGSEAYAEAKMGALGGALAALQAATQAEPLGSGYDMAVETLALACYAASQLARQVTIMYGELRPEAGARVHAHVSAISGVPASDADKPDPPAPRSQGPGTRPGTSFDSV</sequence>
<dbReference type="Pfam" id="PF11744">
    <property type="entry name" value="ALMT"/>
    <property type="match status" value="1"/>
</dbReference>
<accession>A0AAW1RY45</accession>
<evidence type="ECO:0000313" key="12">
    <source>
        <dbReference type="EMBL" id="KAK9838507.1"/>
    </source>
</evidence>
<dbReference type="InterPro" id="IPR038718">
    <property type="entry name" value="SNF2-like_sf"/>
</dbReference>
<feature type="region of interest" description="Disordered" evidence="8">
    <location>
        <begin position="1"/>
        <end position="114"/>
    </location>
</feature>
<feature type="repeat" description="RCC1" evidence="7">
    <location>
        <begin position="1122"/>
        <end position="1173"/>
    </location>
</feature>
<feature type="transmembrane region" description="Helical" evidence="9">
    <location>
        <begin position="1511"/>
        <end position="1529"/>
    </location>
</feature>
<dbReference type="InterPro" id="IPR009091">
    <property type="entry name" value="RCC1/BLIP-II"/>
</dbReference>
<evidence type="ECO:0000256" key="6">
    <source>
        <dbReference type="ARBA" id="ARBA00023136"/>
    </source>
</evidence>
<dbReference type="GO" id="GO:0005524">
    <property type="term" value="F:ATP binding"/>
    <property type="evidence" value="ECO:0007669"/>
    <property type="project" value="InterPro"/>
</dbReference>
<dbReference type="Proteomes" id="UP001445335">
    <property type="component" value="Unassembled WGS sequence"/>
</dbReference>
<dbReference type="PANTHER" id="PTHR10799">
    <property type="entry name" value="SNF2/RAD54 HELICASE FAMILY"/>
    <property type="match status" value="1"/>
</dbReference>
<dbReference type="GO" id="GO:0016020">
    <property type="term" value="C:membrane"/>
    <property type="evidence" value="ECO:0007669"/>
    <property type="project" value="UniProtKB-SubCell"/>
</dbReference>
<dbReference type="InterPro" id="IPR000330">
    <property type="entry name" value="SNF2_N"/>
</dbReference>
<gene>
    <name evidence="12" type="ORF">WJX81_003780</name>
</gene>
<comment type="subcellular location">
    <subcellularLocation>
        <location evidence="1">Membrane</location>
        <topology evidence="1">Multi-pass membrane protein</topology>
    </subcellularLocation>
</comment>
<dbReference type="InterPro" id="IPR000408">
    <property type="entry name" value="Reg_chr_condens"/>
</dbReference>
<feature type="compositionally biased region" description="Pro residues" evidence="8">
    <location>
        <begin position="91"/>
        <end position="102"/>
    </location>
</feature>
<dbReference type="InterPro" id="IPR014001">
    <property type="entry name" value="Helicase_ATP-bd"/>
</dbReference>
<feature type="transmembrane region" description="Helical" evidence="9">
    <location>
        <begin position="1447"/>
        <end position="1468"/>
    </location>
</feature>
<evidence type="ECO:0000256" key="7">
    <source>
        <dbReference type="PROSITE-ProRule" id="PRU00235"/>
    </source>
</evidence>
<dbReference type="SMART" id="SM00487">
    <property type="entry name" value="DEXDc"/>
    <property type="match status" value="1"/>
</dbReference>
<dbReference type="Pfam" id="PF00176">
    <property type="entry name" value="SNF2-rel_dom"/>
    <property type="match status" value="1"/>
</dbReference>
<evidence type="ECO:0000259" key="10">
    <source>
        <dbReference type="PROSITE" id="PS51192"/>
    </source>
</evidence>
<keyword evidence="3" id="KW-0677">Repeat</keyword>
<dbReference type="InterPro" id="IPR020966">
    <property type="entry name" value="ALMT"/>
</dbReference>
<keyword evidence="2 9" id="KW-0812">Transmembrane</keyword>
<dbReference type="Gene3D" id="3.40.50.300">
    <property type="entry name" value="P-loop containing nucleotide triphosphate hydrolases"/>
    <property type="match status" value="1"/>
</dbReference>
<dbReference type="PROSITE" id="PS50012">
    <property type="entry name" value="RCC1_3"/>
    <property type="match status" value="6"/>
</dbReference>
<dbReference type="CDD" id="cd17919">
    <property type="entry name" value="DEXHc_Snf"/>
    <property type="match status" value="1"/>
</dbReference>
<evidence type="ECO:0000256" key="3">
    <source>
        <dbReference type="ARBA" id="ARBA00022737"/>
    </source>
</evidence>
<name>A0AAW1RY45_9CHLO</name>
<keyword evidence="13" id="KW-1185">Reference proteome</keyword>
<feature type="repeat" description="RCC1" evidence="7">
    <location>
        <begin position="1174"/>
        <end position="1227"/>
    </location>
</feature>
<evidence type="ECO:0000256" key="4">
    <source>
        <dbReference type="ARBA" id="ARBA00022801"/>
    </source>
</evidence>
<feature type="repeat" description="RCC1" evidence="7">
    <location>
        <begin position="1025"/>
        <end position="1075"/>
    </location>
</feature>
<protein>
    <recommendedName>
        <fullName evidence="14">SNF2 super family</fullName>
    </recommendedName>
</protein>
<feature type="repeat" description="RCC1" evidence="7">
    <location>
        <begin position="1076"/>
        <end position="1121"/>
    </location>
</feature>
<dbReference type="PROSITE" id="PS51192">
    <property type="entry name" value="HELICASE_ATP_BIND_1"/>
    <property type="match status" value="1"/>
</dbReference>